<protein>
    <submittedName>
        <fullName evidence="1">Uncharacterized protein</fullName>
    </submittedName>
</protein>
<evidence type="ECO:0000313" key="4">
    <source>
        <dbReference type="Proteomes" id="UP000584325"/>
    </source>
</evidence>
<sequence>MSFSSMEICDVATARHYLVRLLLLVALVPAQYPAMAQTADKTAAPMHAHASRDDAVTISREIDRMIAVIAEPETLGSLLGPDLELSHCLKLDNGATRCTYWDQSRGNGRALALVDLDLRSSVQAGDLGGTGFWDARTDVCISPDSLRRLGAPRVDSGFLPGEPFSAGDVVEVTEHSFDDLHPAWGKVDMKMRVRNSCVTGFQLRLGRKADRSG</sequence>
<keyword evidence="3" id="KW-1185">Reference proteome</keyword>
<dbReference type="OrthoDB" id="9923955at2"/>
<dbReference type="AlphaFoldDB" id="A0A4P8HJ95"/>
<dbReference type="EMBL" id="JACHXS010000001">
    <property type="protein sequence ID" value="MBB3219596.1"/>
    <property type="molecule type" value="Genomic_DNA"/>
</dbReference>
<proteinExistence type="predicted"/>
<dbReference type="EMBL" id="CP040017">
    <property type="protein sequence ID" value="QCP09663.1"/>
    <property type="molecule type" value="Genomic_DNA"/>
</dbReference>
<gene>
    <name evidence="2" type="ORF">FCL38_03925</name>
    <name evidence="1" type="ORF">FHS02_000383</name>
</gene>
<organism evidence="1 4">
    <name type="scientific">Pseudoduganella umbonata</name>
    <dbReference type="NCBI Taxonomy" id="864828"/>
    <lineage>
        <taxon>Bacteria</taxon>
        <taxon>Pseudomonadati</taxon>
        <taxon>Pseudomonadota</taxon>
        <taxon>Betaproteobacteria</taxon>
        <taxon>Burkholderiales</taxon>
        <taxon>Oxalobacteraceae</taxon>
        <taxon>Telluria group</taxon>
        <taxon>Pseudoduganella</taxon>
    </lineage>
</organism>
<reference evidence="2 3" key="1">
    <citation type="submission" date="2019-05" db="EMBL/GenBank/DDBJ databases">
        <title>Draft Genome Sequences of Six Type Strains of the Genus Massilia.</title>
        <authorList>
            <person name="Miess H."/>
            <person name="Frediansyhah A."/>
            <person name="Gross H."/>
        </authorList>
    </citation>
    <scope>NUCLEOTIDE SEQUENCE [LARGE SCALE GENOMIC DNA]</scope>
    <source>
        <strain evidence="2 3">DSMZ 26121</strain>
    </source>
</reference>
<name>A0A4P8HJ95_9BURK</name>
<reference evidence="1 4" key="2">
    <citation type="submission" date="2020-08" db="EMBL/GenBank/DDBJ databases">
        <title>Genomic Encyclopedia of Type Strains, Phase III (KMG-III): the genomes of soil and plant-associated and newly described type strains.</title>
        <authorList>
            <person name="Whitman W."/>
        </authorList>
    </citation>
    <scope>NUCLEOTIDE SEQUENCE [LARGE SCALE GENOMIC DNA]</scope>
    <source>
        <strain evidence="1 4">CECT 7753</strain>
    </source>
</reference>
<dbReference type="Proteomes" id="UP000584325">
    <property type="component" value="Unassembled WGS sequence"/>
</dbReference>
<accession>A0A4P8HJ95</accession>
<dbReference type="RefSeq" id="WP_137312550.1">
    <property type="nucleotide sequence ID" value="NZ_CP040017.1"/>
</dbReference>
<evidence type="ECO:0000313" key="2">
    <source>
        <dbReference type="EMBL" id="QCP09663.1"/>
    </source>
</evidence>
<evidence type="ECO:0000313" key="3">
    <source>
        <dbReference type="Proteomes" id="UP000298763"/>
    </source>
</evidence>
<dbReference type="Proteomes" id="UP000298763">
    <property type="component" value="Chromosome"/>
</dbReference>
<evidence type="ECO:0000313" key="1">
    <source>
        <dbReference type="EMBL" id="MBB3219596.1"/>
    </source>
</evidence>